<dbReference type="SMART" id="SM00320">
    <property type="entry name" value="WD40"/>
    <property type="match status" value="4"/>
</dbReference>
<keyword evidence="7" id="KW-1185">Reference proteome</keyword>
<reference evidence="6 7" key="1">
    <citation type="submission" date="2016-08" db="EMBL/GenBank/DDBJ databases">
        <title>A Parts List for Fungal Cellulosomes Revealed by Comparative Genomics.</title>
        <authorList>
            <consortium name="DOE Joint Genome Institute"/>
            <person name="Haitjema C.H."/>
            <person name="Gilmore S.P."/>
            <person name="Henske J.K."/>
            <person name="Solomon K.V."/>
            <person name="De Groot R."/>
            <person name="Kuo A."/>
            <person name="Mondo S.J."/>
            <person name="Salamov A.A."/>
            <person name="Labutti K."/>
            <person name="Zhao Z."/>
            <person name="Chiniquy J."/>
            <person name="Barry K."/>
            <person name="Brewer H.M."/>
            <person name="Purvine S.O."/>
            <person name="Wright A.T."/>
            <person name="Boxma B."/>
            <person name="Van Alen T."/>
            <person name="Hackstein J.H."/>
            <person name="Baker S.E."/>
            <person name="Grigoriev I.V."/>
            <person name="O'Malley M.A."/>
        </authorList>
    </citation>
    <scope>NUCLEOTIDE SEQUENCE [LARGE SCALE GENOMIC DNA]</scope>
    <source>
        <strain evidence="6 7">S4</strain>
    </source>
</reference>
<proteinExistence type="inferred from homology"/>
<feature type="repeat" description="WD" evidence="4">
    <location>
        <begin position="213"/>
        <end position="248"/>
    </location>
</feature>
<dbReference type="Gene3D" id="2.130.10.10">
    <property type="entry name" value="YVTN repeat-like/Quinoprotein amine dehydrogenase"/>
    <property type="match status" value="1"/>
</dbReference>
<dbReference type="InterPro" id="IPR015943">
    <property type="entry name" value="WD40/YVTN_repeat-like_dom_sf"/>
</dbReference>
<evidence type="ECO:0000256" key="1">
    <source>
        <dbReference type="ARBA" id="ARBA00005672"/>
    </source>
</evidence>
<dbReference type="InterPro" id="IPR001680">
    <property type="entry name" value="WD40_rpt"/>
</dbReference>
<feature type="domain" description="EIPR1-like beta-propeller" evidence="5">
    <location>
        <begin position="3"/>
        <end position="288"/>
    </location>
</feature>
<evidence type="ECO:0000256" key="3">
    <source>
        <dbReference type="ARBA" id="ARBA00022737"/>
    </source>
</evidence>
<dbReference type="PANTHER" id="PTHR14205">
    <property type="entry name" value="WD-REPEAT PROTEIN"/>
    <property type="match status" value="1"/>
</dbReference>
<dbReference type="PROSITE" id="PS50082">
    <property type="entry name" value="WD_REPEATS_2"/>
    <property type="match status" value="1"/>
</dbReference>
<dbReference type="SUPFAM" id="SSF50978">
    <property type="entry name" value="WD40 repeat-like"/>
    <property type="match status" value="1"/>
</dbReference>
<dbReference type="InterPro" id="IPR036322">
    <property type="entry name" value="WD40_repeat_dom_sf"/>
</dbReference>
<dbReference type="OrthoDB" id="427795at2759"/>
<dbReference type="FunFam" id="2.130.10.10:FF:000732">
    <property type="entry name" value="EARP-interacting protein homolog"/>
    <property type="match status" value="1"/>
</dbReference>
<evidence type="ECO:0000313" key="7">
    <source>
        <dbReference type="Proteomes" id="UP000193944"/>
    </source>
</evidence>
<dbReference type="EMBL" id="MCFG01000496">
    <property type="protein sequence ID" value="ORX64814.1"/>
    <property type="molecule type" value="Genomic_DNA"/>
</dbReference>
<evidence type="ECO:0000256" key="4">
    <source>
        <dbReference type="PROSITE-ProRule" id="PRU00221"/>
    </source>
</evidence>
<dbReference type="Pfam" id="PF23609">
    <property type="entry name" value="Beta-prop_EIPR1"/>
    <property type="match status" value="1"/>
</dbReference>
<gene>
    <name evidence="6" type="ORF">BCR32DRAFT_297936</name>
</gene>
<dbReference type="AlphaFoldDB" id="A0A1Y1VVM8"/>
<dbReference type="GO" id="GO:0016567">
    <property type="term" value="P:protein ubiquitination"/>
    <property type="evidence" value="ECO:0007669"/>
    <property type="project" value="TreeGrafter"/>
</dbReference>
<dbReference type="Proteomes" id="UP000193944">
    <property type="component" value="Unassembled WGS sequence"/>
</dbReference>
<name>A0A1Y1VVM8_9FUNG</name>
<dbReference type="Pfam" id="PF00400">
    <property type="entry name" value="WD40"/>
    <property type="match status" value="1"/>
</dbReference>
<dbReference type="InterPro" id="IPR040323">
    <property type="entry name" value="EIPR1"/>
</dbReference>
<dbReference type="PROSITE" id="PS00678">
    <property type="entry name" value="WD_REPEATS_1"/>
    <property type="match status" value="1"/>
</dbReference>
<comment type="similarity">
    <text evidence="1">Belongs to the WD repeat EIPR1 family.</text>
</comment>
<evidence type="ECO:0000313" key="6">
    <source>
        <dbReference type="EMBL" id="ORX64814.1"/>
    </source>
</evidence>
<evidence type="ECO:0000256" key="2">
    <source>
        <dbReference type="ARBA" id="ARBA00022574"/>
    </source>
</evidence>
<dbReference type="PANTHER" id="PTHR14205:SF15">
    <property type="entry name" value="EARP AND GARP COMPLEX-INTERACTING PROTEIN 1"/>
    <property type="match status" value="1"/>
</dbReference>
<keyword evidence="3" id="KW-0677">Repeat</keyword>
<keyword evidence="2 4" id="KW-0853">WD repeat</keyword>
<sequence length="397" mass="45672">MEETSCVYGINHKTRCMVSQIAEQEKNRFIIGTQDPRDDNEIHLLEFNEDDCDISSIIFKHPGEIWSMTAHPYLSDMLFTTYKIPNSNNMETSLWKMNTTEVTDDSITEYKIDNMFTFNSKYKIKKLICEPNEGASKMATLEENTINLWDINNTSNTSESLRQYTIPPNPYNEKIQITAGVWSPHSNNVFITTNNEDILAWDCRNDSVSMKVENAHEMLVQDVDYNPNKPYFVATAGNDCNIKIWDIRLPKEPLKIMSDHSHWIWNVKFNHYHDQLLISSSSDCQVNLQSAVSVSSSAKFLEEKSLLIIDEKSDFDEKTSVDDSVIYEQELFYTGTGSSLPVDGIISTYDQHEDSVYSITWSNSDPWIFGSLSYDGRFVINIVPSEEKYKIFNITCS</sequence>
<dbReference type="InterPro" id="IPR019775">
    <property type="entry name" value="WD40_repeat_CS"/>
</dbReference>
<evidence type="ECO:0000259" key="5">
    <source>
        <dbReference type="Pfam" id="PF23609"/>
    </source>
</evidence>
<reference evidence="6 7" key="2">
    <citation type="submission" date="2016-08" db="EMBL/GenBank/DDBJ databases">
        <title>Pervasive Adenine N6-methylation of Active Genes in Fungi.</title>
        <authorList>
            <consortium name="DOE Joint Genome Institute"/>
            <person name="Mondo S.J."/>
            <person name="Dannebaum R.O."/>
            <person name="Kuo R.C."/>
            <person name="Labutti K."/>
            <person name="Haridas S."/>
            <person name="Kuo A."/>
            <person name="Salamov A."/>
            <person name="Ahrendt S.R."/>
            <person name="Lipzen A."/>
            <person name="Sullivan W."/>
            <person name="Andreopoulos W.B."/>
            <person name="Clum A."/>
            <person name="Lindquist E."/>
            <person name="Daum C."/>
            <person name="Ramamoorthy G.K."/>
            <person name="Gryganskyi A."/>
            <person name="Culley D."/>
            <person name="Magnuson J.K."/>
            <person name="James T.Y."/>
            <person name="O'Malley M.A."/>
            <person name="Stajich J.E."/>
            <person name="Spatafora J.W."/>
            <person name="Visel A."/>
            <person name="Grigoriev I.V."/>
        </authorList>
    </citation>
    <scope>NUCLEOTIDE SEQUENCE [LARGE SCALE GENOMIC DNA]</scope>
    <source>
        <strain evidence="6 7">S4</strain>
    </source>
</reference>
<dbReference type="InterPro" id="IPR059104">
    <property type="entry name" value="Beta-prop_EIPR1-like"/>
</dbReference>
<organism evidence="6 7">
    <name type="scientific">Anaeromyces robustus</name>
    <dbReference type="NCBI Taxonomy" id="1754192"/>
    <lineage>
        <taxon>Eukaryota</taxon>
        <taxon>Fungi</taxon>
        <taxon>Fungi incertae sedis</taxon>
        <taxon>Chytridiomycota</taxon>
        <taxon>Chytridiomycota incertae sedis</taxon>
        <taxon>Neocallimastigomycetes</taxon>
        <taxon>Neocallimastigales</taxon>
        <taxon>Neocallimastigaceae</taxon>
        <taxon>Anaeromyces</taxon>
    </lineage>
</organism>
<dbReference type="STRING" id="1754192.A0A1Y1VVM8"/>
<comment type="caution">
    <text evidence="6">The sequence shown here is derived from an EMBL/GenBank/DDBJ whole genome shotgun (WGS) entry which is preliminary data.</text>
</comment>
<accession>A0A1Y1VVM8</accession>
<protein>
    <submittedName>
        <fullName evidence="6">WD40 repeat-like protein</fullName>
    </submittedName>
</protein>
<dbReference type="PROSITE" id="PS50294">
    <property type="entry name" value="WD_REPEATS_REGION"/>
    <property type="match status" value="1"/>
</dbReference>